<dbReference type="Pfam" id="PF06855">
    <property type="entry name" value="YozE_SAM_like"/>
    <property type="match status" value="1"/>
</dbReference>
<reference evidence="3 4" key="1">
    <citation type="submission" date="2012-06" db="EMBL/GenBank/DDBJ databases">
        <title>Draft Genome Sequence of Lactobacillus pasteurii CRBIP 24.76T.</title>
        <authorList>
            <person name="Cousin S."/>
            <person name="Bouchier C."/>
            <person name="Loux V."/>
            <person name="Ma L."/>
            <person name="Creno S."/>
            <person name="Bizet C."/>
            <person name="Clermont D."/>
        </authorList>
    </citation>
    <scope>NUCLEOTIDE SEQUENCE [LARGE SCALE GENOMIC DNA]</scope>
    <source>
        <strain evidence="4">CRBIP 24.76T</strain>
    </source>
</reference>
<feature type="domain" description="YozE SAM-like" evidence="2">
    <location>
        <begin position="5"/>
        <end position="71"/>
    </location>
</feature>
<evidence type="ECO:0000313" key="4">
    <source>
        <dbReference type="Proteomes" id="UP000009311"/>
    </source>
</evidence>
<dbReference type="AlphaFoldDB" id="I7LB74"/>
<proteinExistence type="inferred from homology"/>
<comment type="similarity">
    <text evidence="1">Belongs to the UPF0346 family.</text>
</comment>
<dbReference type="InterPro" id="IPR010673">
    <property type="entry name" value="UPF0346"/>
</dbReference>
<dbReference type="eggNOG" id="COG4479">
    <property type="taxonomic scope" value="Bacteria"/>
</dbReference>
<dbReference type="HAMAP" id="MF_01538">
    <property type="entry name" value="UPF0346"/>
    <property type="match status" value="1"/>
</dbReference>
<dbReference type="Proteomes" id="UP000009311">
    <property type="component" value="Unassembled WGS sequence"/>
</dbReference>
<organism evidence="3 4">
    <name type="scientific">Lactobacillus pasteurii DSM 23907 = CRBIP 24.76</name>
    <dbReference type="NCBI Taxonomy" id="1423790"/>
    <lineage>
        <taxon>Bacteria</taxon>
        <taxon>Bacillati</taxon>
        <taxon>Bacillota</taxon>
        <taxon>Bacilli</taxon>
        <taxon>Lactobacillales</taxon>
        <taxon>Lactobacillaceae</taxon>
        <taxon>Lactobacillus</taxon>
    </lineage>
</organism>
<dbReference type="STRING" id="1423790.BN53_04385"/>
<dbReference type="PIRSF" id="PIRSF037262">
    <property type="entry name" value="UCP037262"/>
    <property type="match status" value="1"/>
</dbReference>
<accession>I7LB74</accession>
<evidence type="ECO:0000256" key="1">
    <source>
        <dbReference type="HAMAP-Rule" id="MF_01538"/>
    </source>
</evidence>
<evidence type="ECO:0000259" key="2">
    <source>
        <dbReference type="Pfam" id="PF06855"/>
    </source>
</evidence>
<dbReference type="NCBIfam" id="NF010193">
    <property type="entry name" value="PRK13672.1"/>
    <property type="match status" value="1"/>
</dbReference>
<keyword evidence="4" id="KW-1185">Reference proteome</keyword>
<dbReference type="SUPFAM" id="SSF140652">
    <property type="entry name" value="YozE-like"/>
    <property type="match status" value="1"/>
</dbReference>
<dbReference type="InterPro" id="IPR036806">
    <property type="entry name" value="YozE_SAM-like_sf"/>
</dbReference>
<comment type="caution">
    <text evidence="3">The sequence shown here is derived from an EMBL/GenBank/DDBJ whole genome shotgun (WGS) entry which is preliminary data.</text>
</comment>
<name>I7LB74_9LACO</name>
<dbReference type="Gene3D" id="1.10.150.260">
    <property type="entry name" value="YozE SAM-like"/>
    <property type="match status" value="1"/>
</dbReference>
<sequence>MYRESFYRFLMTQIDPGSHDDIAEFANNAQHDSTFPKQEQDYEALADYLELNAGYLPEMSIFDRAYELYQEKMQY</sequence>
<dbReference type="OrthoDB" id="2242851at2"/>
<dbReference type="EMBL" id="CAKD01000021">
    <property type="protein sequence ID" value="CCI85326.1"/>
    <property type="molecule type" value="Genomic_DNA"/>
</dbReference>
<gene>
    <name evidence="3" type="ORF">BN53_04385</name>
</gene>
<protein>
    <recommendedName>
        <fullName evidence="1">UPF0346 protein BN53_04385</fullName>
    </recommendedName>
</protein>
<dbReference type="InterPro" id="IPR023089">
    <property type="entry name" value="YozE_SAM-like"/>
</dbReference>
<evidence type="ECO:0000313" key="3">
    <source>
        <dbReference type="EMBL" id="CCI85326.1"/>
    </source>
</evidence>
<dbReference type="RefSeq" id="WP_009559878.1">
    <property type="nucleotide sequence ID" value="NZ_AYZN01000001.1"/>
</dbReference>